<dbReference type="STRING" id="5217.A0A4Q1BGM2"/>
<feature type="region of interest" description="Disordered" evidence="4">
    <location>
        <begin position="550"/>
        <end position="598"/>
    </location>
</feature>
<evidence type="ECO:0000313" key="7">
    <source>
        <dbReference type="Proteomes" id="UP000289152"/>
    </source>
</evidence>
<dbReference type="GO" id="GO:0045719">
    <property type="term" value="P:negative regulation of glycogen biosynthetic process"/>
    <property type="evidence" value="ECO:0007669"/>
    <property type="project" value="TreeGrafter"/>
</dbReference>
<organism evidence="6 7">
    <name type="scientific">Tremella mesenterica</name>
    <name type="common">Jelly fungus</name>
    <dbReference type="NCBI Taxonomy" id="5217"/>
    <lineage>
        <taxon>Eukaryota</taxon>
        <taxon>Fungi</taxon>
        <taxon>Dikarya</taxon>
        <taxon>Basidiomycota</taxon>
        <taxon>Agaricomycotina</taxon>
        <taxon>Tremellomycetes</taxon>
        <taxon>Tremellales</taxon>
        <taxon>Tremellaceae</taxon>
        <taxon>Tremella</taxon>
    </lineage>
</organism>
<evidence type="ECO:0000256" key="3">
    <source>
        <dbReference type="PROSITE-ProRule" id="PRU10141"/>
    </source>
</evidence>
<dbReference type="PANTHER" id="PTHR24346:SF72">
    <property type="entry name" value="CAMK PROTEIN KINASE"/>
    <property type="match status" value="1"/>
</dbReference>
<feature type="region of interest" description="Disordered" evidence="4">
    <location>
        <begin position="257"/>
        <end position="277"/>
    </location>
</feature>
<keyword evidence="6" id="KW-0418">Kinase</keyword>
<dbReference type="Gene3D" id="1.10.510.10">
    <property type="entry name" value="Transferase(Phosphotransferase) domain 1"/>
    <property type="match status" value="1"/>
</dbReference>
<feature type="region of interest" description="Disordered" evidence="4">
    <location>
        <begin position="1"/>
        <end position="43"/>
    </location>
</feature>
<dbReference type="VEuPathDB" id="FungiDB:TREMEDRAFT_30731"/>
<evidence type="ECO:0000256" key="1">
    <source>
        <dbReference type="ARBA" id="ARBA00022741"/>
    </source>
</evidence>
<dbReference type="PANTHER" id="PTHR24346">
    <property type="entry name" value="MAP/MICROTUBULE AFFINITY-REGULATING KINASE"/>
    <property type="match status" value="1"/>
</dbReference>
<dbReference type="PROSITE" id="PS00107">
    <property type="entry name" value="PROTEIN_KINASE_ATP"/>
    <property type="match status" value="1"/>
</dbReference>
<evidence type="ECO:0000256" key="4">
    <source>
        <dbReference type="SAM" id="MobiDB-lite"/>
    </source>
</evidence>
<dbReference type="EMBL" id="SDIL01000089">
    <property type="protein sequence ID" value="RXK36712.1"/>
    <property type="molecule type" value="Genomic_DNA"/>
</dbReference>
<dbReference type="OrthoDB" id="10252171at2759"/>
<evidence type="ECO:0000313" key="6">
    <source>
        <dbReference type="EMBL" id="RXK36712.1"/>
    </source>
</evidence>
<dbReference type="Proteomes" id="UP000289152">
    <property type="component" value="Unassembled WGS sequence"/>
</dbReference>
<evidence type="ECO:0000256" key="2">
    <source>
        <dbReference type="ARBA" id="ARBA00022840"/>
    </source>
</evidence>
<proteinExistence type="predicted"/>
<dbReference type="GO" id="GO:0005829">
    <property type="term" value="C:cytosol"/>
    <property type="evidence" value="ECO:0007669"/>
    <property type="project" value="TreeGrafter"/>
</dbReference>
<reference evidence="6 7" key="1">
    <citation type="submission" date="2016-06" db="EMBL/GenBank/DDBJ databases">
        <title>Evolution of pathogenesis and genome organization in the Tremellales.</title>
        <authorList>
            <person name="Cuomo C."/>
            <person name="Litvintseva A."/>
            <person name="Heitman J."/>
            <person name="Chen Y."/>
            <person name="Sun S."/>
            <person name="Springer D."/>
            <person name="Dromer F."/>
            <person name="Young S."/>
            <person name="Zeng Q."/>
            <person name="Chapman S."/>
            <person name="Gujja S."/>
            <person name="Saif S."/>
            <person name="Birren B."/>
        </authorList>
    </citation>
    <scope>NUCLEOTIDE SEQUENCE [LARGE SCALE GENOMIC DNA]</scope>
    <source>
        <strain evidence="6 7">ATCC 28783</strain>
    </source>
</reference>
<feature type="region of interest" description="Disordered" evidence="4">
    <location>
        <begin position="61"/>
        <end position="91"/>
    </location>
</feature>
<feature type="compositionally biased region" description="Basic and acidic residues" evidence="4">
    <location>
        <begin position="260"/>
        <end position="275"/>
    </location>
</feature>
<dbReference type="InParanoid" id="A0A4Q1BGM2"/>
<evidence type="ECO:0000259" key="5">
    <source>
        <dbReference type="PROSITE" id="PS50011"/>
    </source>
</evidence>
<feature type="region of interest" description="Disordered" evidence="4">
    <location>
        <begin position="140"/>
        <end position="160"/>
    </location>
</feature>
<keyword evidence="2 3" id="KW-0067">ATP-binding</keyword>
<dbReference type="InterPro" id="IPR017441">
    <property type="entry name" value="Protein_kinase_ATP_BS"/>
</dbReference>
<keyword evidence="7" id="KW-1185">Reference proteome</keyword>
<feature type="compositionally biased region" description="Basic residues" evidence="4">
    <location>
        <begin position="71"/>
        <end position="90"/>
    </location>
</feature>
<keyword evidence="6" id="KW-0808">Transferase</keyword>
<dbReference type="Pfam" id="PF00069">
    <property type="entry name" value="Pkinase"/>
    <property type="match status" value="2"/>
</dbReference>
<dbReference type="GO" id="GO:0005524">
    <property type="term" value="F:ATP binding"/>
    <property type="evidence" value="ECO:0007669"/>
    <property type="project" value="UniProtKB-UniRule"/>
</dbReference>
<feature type="binding site" evidence="3">
    <location>
        <position position="682"/>
    </location>
    <ligand>
        <name>ATP</name>
        <dbReference type="ChEBI" id="CHEBI:30616"/>
    </ligand>
</feature>
<protein>
    <submittedName>
        <fullName evidence="6">CAMK protein kinase</fullName>
    </submittedName>
</protein>
<dbReference type="InterPro" id="IPR000719">
    <property type="entry name" value="Prot_kinase_dom"/>
</dbReference>
<accession>A0A4Q1BGM2</accession>
<feature type="compositionally biased region" description="Acidic residues" evidence="4">
    <location>
        <begin position="555"/>
        <end position="567"/>
    </location>
</feature>
<dbReference type="PROSITE" id="PS50011">
    <property type="entry name" value="PROTEIN_KINASE_DOM"/>
    <property type="match status" value="1"/>
</dbReference>
<dbReference type="Gene3D" id="3.30.200.20">
    <property type="entry name" value="Phosphorylase Kinase, domain 1"/>
    <property type="match status" value="1"/>
</dbReference>
<comment type="caution">
    <text evidence="6">The sequence shown here is derived from an EMBL/GenBank/DDBJ whole genome shotgun (WGS) entry which is preliminary data.</text>
</comment>
<dbReference type="GO" id="GO:0005634">
    <property type="term" value="C:nucleus"/>
    <property type="evidence" value="ECO:0007669"/>
    <property type="project" value="TreeGrafter"/>
</dbReference>
<dbReference type="SMART" id="SM00220">
    <property type="entry name" value="S_TKc"/>
    <property type="match status" value="1"/>
</dbReference>
<keyword evidence="1 3" id="KW-0547">Nucleotide-binding</keyword>
<dbReference type="InterPro" id="IPR008271">
    <property type="entry name" value="Ser/Thr_kinase_AS"/>
</dbReference>
<dbReference type="InterPro" id="IPR011009">
    <property type="entry name" value="Kinase-like_dom_sf"/>
</dbReference>
<feature type="region of interest" description="Disordered" evidence="4">
    <location>
        <begin position="311"/>
        <end position="332"/>
    </location>
</feature>
<dbReference type="AlphaFoldDB" id="A0A4Q1BGM2"/>
<dbReference type="GO" id="GO:0004674">
    <property type="term" value="F:protein serine/threonine kinase activity"/>
    <property type="evidence" value="ECO:0007669"/>
    <property type="project" value="TreeGrafter"/>
</dbReference>
<sequence length="1011" mass="114862">MSRQFSNERAVLAPRKTSIPLPPITLSPKSKEKGANPLSDDTYTPKNLALLASLLSDRATCCPSGQPESTKRKHKKTNGRHKISGKKGRKLPSWDMSFSLEPIKEEEEMKTQRSGAIRHYGRKTIVKPIERQCNIYPPRARLATPEPEPESDNHRFADVSIDDWSLDVEVTKEEEEVGSDTQSEIDELFPCRFDNHNKEEEDTIPGEHSYPTPAPTEISDTSDTETQEEERSSSPDGCDFETSRWSRTSIEYLLNPQTEDFERIEEPQERPERQEPQTIITTYTPTFNQFAFSPVPDLIVSPLRNVHQTPNLNRGSYNSESCTYSPSSSGSPDGFQLVTPHYAPRLPSLSRLPQLLTPSPPHLHILNPLVLTRRASELNQELWQDQISKNRTPKDYQPCLTKNRASFTNASSLQHYHYSPKANVTELESLIESRLRTLDLSQPRHSAIHSPTCEAANQASSADVPTCSAHPLRHVLPLLQDLNRNQHDEDLFTQLNSFRFPSLKSSTSASGPLLITSNALQLDIPPQERFNALGFLEVEVDGEGRFSDIISEKSDQDDESSESEYSQESEILKEDDCCSNSEEENCSKVGDLGYDEEENDTTIRDSAQGYFSHIPPSSEPGFDHPSRAAAALRDHKLNAEFAERFIIGDQLGFGGYGFVVSAIDLFATHQNEVHVAVKFVFKSRMEESDKAEMVDKLPKEAYVLSQVRHPGIILLLAVYEDEKFYYYVTELHGDSWRKGAKTIEGQHYLEYLALSKRPSQLPIFPEGHFNPPIAQHVSSRRTQPRVCGESYSMNDNAKLLAQRARRKDEEKNLNERTVPPQMIHTNSQEKPNMERRPSYDLFECCEHVRFTDDQAKNIFRQIVQAVAYLHMRGIYHRDLKDENIVIDRYLRVKLIDFGSAVLEDDFDNPIQYSMYRGTAAYAPPEISRGMYYEAAKCDVWALGVILSILLTGSVPFPHVNDAEAGRMVLKRPISKQAESLMRLCLTVEAEERPNIWKVKAHPWLRQAQLVF</sequence>
<dbReference type="PROSITE" id="PS00108">
    <property type="entry name" value="PROTEIN_KINASE_ST"/>
    <property type="match status" value="1"/>
</dbReference>
<feature type="region of interest" description="Disordered" evidence="4">
    <location>
        <begin position="197"/>
        <end position="242"/>
    </location>
</feature>
<feature type="compositionally biased region" description="Low complexity" evidence="4">
    <location>
        <begin position="316"/>
        <end position="331"/>
    </location>
</feature>
<dbReference type="GO" id="GO:0035556">
    <property type="term" value="P:intracellular signal transduction"/>
    <property type="evidence" value="ECO:0007669"/>
    <property type="project" value="TreeGrafter"/>
</dbReference>
<name>A0A4Q1BGM2_TREME</name>
<gene>
    <name evidence="6" type="ORF">M231_06019</name>
</gene>
<feature type="domain" description="Protein kinase" evidence="5">
    <location>
        <begin position="645"/>
        <end position="1004"/>
    </location>
</feature>
<dbReference type="SUPFAM" id="SSF56112">
    <property type="entry name" value="Protein kinase-like (PK-like)"/>
    <property type="match status" value="1"/>
</dbReference>